<dbReference type="WBParaSite" id="jg20884">
    <property type="protein sequence ID" value="jg20884"/>
    <property type="gene ID" value="jg20884"/>
</dbReference>
<dbReference type="AlphaFoldDB" id="A0A915DLM9"/>
<accession>A0A915DLM9</accession>
<dbReference type="Proteomes" id="UP000887574">
    <property type="component" value="Unplaced"/>
</dbReference>
<organism evidence="1 2">
    <name type="scientific">Ditylenchus dipsaci</name>
    <dbReference type="NCBI Taxonomy" id="166011"/>
    <lineage>
        <taxon>Eukaryota</taxon>
        <taxon>Metazoa</taxon>
        <taxon>Ecdysozoa</taxon>
        <taxon>Nematoda</taxon>
        <taxon>Chromadorea</taxon>
        <taxon>Rhabditida</taxon>
        <taxon>Tylenchina</taxon>
        <taxon>Tylenchomorpha</taxon>
        <taxon>Sphaerularioidea</taxon>
        <taxon>Anguinidae</taxon>
        <taxon>Anguininae</taxon>
        <taxon>Ditylenchus</taxon>
    </lineage>
</organism>
<proteinExistence type="predicted"/>
<protein>
    <submittedName>
        <fullName evidence="2">Uncharacterized protein</fullName>
    </submittedName>
</protein>
<evidence type="ECO:0000313" key="2">
    <source>
        <dbReference type="WBParaSite" id="jg20884"/>
    </source>
</evidence>
<name>A0A915DLM9_9BILA</name>
<reference evidence="2" key="1">
    <citation type="submission" date="2022-11" db="UniProtKB">
        <authorList>
            <consortium name="WormBaseParasite"/>
        </authorList>
    </citation>
    <scope>IDENTIFICATION</scope>
</reference>
<keyword evidence="1" id="KW-1185">Reference proteome</keyword>
<evidence type="ECO:0000313" key="1">
    <source>
        <dbReference type="Proteomes" id="UP000887574"/>
    </source>
</evidence>
<sequence length="152" mass="16768">MNPAIVLKHVLLRSASSICCATEINKLKASIHNKTDHFAKDEITEICRCTGLLIVCSEKCPAEKNNKDTLLKLLVAPYELACRDQQATVRSNQCYNNAVRVTCKDTIDKLKSSINSVVSTSSADDIDECCDHSTNMFNCVSPLSRAMWSCGH</sequence>